<name>A0AAN6RLH1_9PLEO</name>
<dbReference type="PANTHER" id="PTHR46564">
    <property type="entry name" value="TRANSPOSASE"/>
    <property type="match status" value="1"/>
</dbReference>
<dbReference type="Pfam" id="PF13358">
    <property type="entry name" value="DDE_3"/>
    <property type="match status" value="1"/>
</dbReference>
<proteinExistence type="predicted"/>
<comment type="caution">
    <text evidence="2">The sequence shown here is derived from an EMBL/GenBank/DDBJ whole genome shotgun (WGS) entry which is preliminary data.</text>
</comment>
<dbReference type="PANTHER" id="PTHR46564:SF1">
    <property type="entry name" value="TRANSPOSASE"/>
    <property type="match status" value="1"/>
</dbReference>
<dbReference type="Gene3D" id="3.30.420.10">
    <property type="entry name" value="Ribonuclease H-like superfamily/Ribonuclease H"/>
    <property type="match status" value="1"/>
</dbReference>
<dbReference type="GO" id="GO:0003676">
    <property type="term" value="F:nucleic acid binding"/>
    <property type="evidence" value="ECO:0007669"/>
    <property type="project" value="InterPro"/>
</dbReference>
<organism evidence="2 3">
    <name type="scientific">Pseudopithomyces chartarum</name>
    <dbReference type="NCBI Taxonomy" id="1892770"/>
    <lineage>
        <taxon>Eukaryota</taxon>
        <taxon>Fungi</taxon>
        <taxon>Dikarya</taxon>
        <taxon>Ascomycota</taxon>
        <taxon>Pezizomycotina</taxon>
        <taxon>Dothideomycetes</taxon>
        <taxon>Pleosporomycetidae</taxon>
        <taxon>Pleosporales</taxon>
        <taxon>Massarineae</taxon>
        <taxon>Didymosphaeriaceae</taxon>
        <taxon>Pseudopithomyces</taxon>
    </lineage>
</organism>
<feature type="domain" description="Tc1-like transposase DDE" evidence="1">
    <location>
        <begin position="144"/>
        <end position="276"/>
    </location>
</feature>
<evidence type="ECO:0000313" key="2">
    <source>
        <dbReference type="EMBL" id="KAK3216142.1"/>
    </source>
</evidence>
<reference evidence="2 3" key="1">
    <citation type="submission" date="2021-02" db="EMBL/GenBank/DDBJ databases">
        <title>Genome assembly of Pseudopithomyces chartarum.</title>
        <authorList>
            <person name="Jauregui R."/>
            <person name="Singh J."/>
            <person name="Voisey C."/>
        </authorList>
    </citation>
    <scope>NUCLEOTIDE SEQUENCE [LARGE SCALE GENOMIC DNA]</scope>
    <source>
        <strain evidence="2 3">AGR01</strain>
    </source>
</reference>
<dbReference type="AlphaFoldDB" id="A0AAN6RLH1"/>
<dbReference type="EMBL" id="WVTA01000002">
    <property type="protein sequence ID" value="KAK3216142.1"/>
    <property type="molecule type" value="Genomic_DNA"/>
</dbReference>
<dbReference type="InterPro" id="IPR047655">
    <property type="entry name" value="Transpos_IS630-like"/>
</dbReference>
<keyword evidence="3" id="KW-1185">Reference proteome</keyword>
<dbReference type="SUPFAM" id="SSF46689">
    <property type="entry name" value="Homeodomain-like"/>
    <property type="match status" value="1"/>
</dbReference>
<evidence type="ECO:0000259" key="1">
    <source>
        <dbReference type="Pfam" id="PF13358"/>
    </source>
</evidence>
<gene>
    <name evidence="2" type="ORF">GRF29_8g2261928</name>
</gene>
<protein>
    <recommendedName>
        <fullName evidence="1">Tc1-like transposase DDE domain-containing protein</fullName>
    </recommendedName>
</protein>
<dbReference type="InterPro" id="IPR036397">
    <property type="entry name" value="RNaseH_sf"/>
</dbReference>
<dbReference type="InterPro" id="IPR038717">
    <property type="entry name" value="Tc1-like_DDE_dom"/>
</dbReference>
<sequence>MAPNLAVSQHDLIRDMLLDGSLSQVDMAKVADCSDRTIRNIAANLRLFGRTKAPANGAGRRRRITPPMLAALCDRLIEKPGLYRDEMAVFLYDEFRVLVSLSSISRALASIKWTKKVVQRIASERNADLRDFYLHKLSAFRSHQLVYVDESGCDKRIGFRRTGWSPLGVAPVEVTRFHRDRRYQILPAYTQDGVLFSKVLQGSTDGEVFEDFIEQLLHHCSPNAVLIMDNASFHHSEHIREMCLKAGVELLYLPPYSPDLNPIEEFFAELKAFIKKQWHEYESSPHQEFGAYLEWCIEMVGGRQNSARGHFRHAGVTVEAC</sequence>
<accession>A0AAN6RLH1</accession>
<dbReference type="InterPro" id="IPR009057">
    <property type="entry name" value="Homeodomain-like_sf"/>
</dbReference>
<evidence type="ECO:0000313" key="3">
    <source>
        <dbReference type="Proteomes" id="UP001280581"/>
    </source>
</evidence>
<dbReference type="Proteomes" id="UP001280581">
    <property type="component" value="Unassembled WGS sequence"/>
</dbReference>
<dbReference type="NCBIfam" id="NF033545">
    <property type="entry name" value="transpos_IS630"/>
    <property type="match status" value="1"/>
</dbReference>
<dbReference type="SUPFAM" id="SSF53098">
    <property type="entry name" value="Ribonuclease H-like"/>
    <property type="match status" value="1"/>
</dbReference>
<dbReference type="InterPro" id="IPR012337">
    <property type="entry name" value="RNaseH-like_sf"/>
</dbReference>